<dbReference type="PROSITE" id="PS50035">
    <property type="entry name" value="PLD"/>
    <property type="match status" value="1"/>
</dbReference>
<reference evidence="8" key="1">
    <citation type="submission" date="2015-05" db="UniProtKB">
        <authorList>
            <consortium name="EnsemblMetazoa"/>
        </authorList>
    </citation>
    <scope>IDENTIFICATION</scope>
</reference>
<name>T1HMB2_RHOPR</name>
<dbReference type="GO" id="GO:0005739">
    <property type="term" value="C:mitochondrion"/>
    <property type="evidence" value="ECO:0007669"/>
    <property type="project" value="TreeGrafter"/>
</dbReference>
<dbReference type="InParanoid" id="T1HMB2"/>
<dbReference type="eggNOG" id="ENOG502RXG9">
    <property type="taxonomic scope" value="Eukaryota"/>
</dbReference>
<sequence>MCYKVDCPYRKLRYLLDILDSCEQTLDVCIHLLTSVEIANSIVGAHKRGARVRVICDNEMSTNKGSQVRYIYENGVEVRIPLLNYHMHSKIAIVDGKKVMTGSVNWTVQGMYGNWDNLVVTSQKDIVQDAMDTFNYIWDDPLTSKFL</sequence>
<comment type="similarity">
    <text evidence="4">Belongs to the phospholipase D family. MitoPLD/Zucchini subfamily.</text>
</comment>
<dbReference type="EMBL" id="ACPB03004193">
    <property type="status" value="NOT_ANNOTATED_CDS"/>
    <property type="molecule type" value="Genomic_DNA"/>
</dbReference>
<dbReference type="InterPro" id="IPR001736">
    <property type="entry name" value="PLipase_D/transphosphatidylase"/>
</dbReference>
<evidence type="ECO:0000256" key="4">
    <source>
        <dbReference type="ARBA" id="ARBA00038012"/>
    </source>
</evidence>
<evidence type="ECO:0000256" key="1">
    <source>
        <dbReference type="ARBA" id="ARBA00022801"/>
    </source>
</evidence>
<dbReference type="OMA" id="RIWEEFD"/>
<feature type="domain" description="PLD phosphodiesterase" evidence="7">
    <location>
        <begin position="83"/>
        <end position="110"/>
    </location>
</feature>
<dbReference type="PANTHER" id="PTHR43856">
    <property type="entry name" value="CARDIOLIPIN HYDROLASE"/>
    <property type="match status" value="1"/>
</dbReference>
<dbReference type="VEuPathDB" id="VectorBase:RPRC005186"/>
<dbReference type="InterPro" id="IPR025202">
    <property type="entry name" value="PLD-like_dom"/>
</dbReference>
<dbReference type="EnsemblMetazoa" id="RPRC005186-RA">
    <property type="protein sequence ID" value="RPRC005186-PA"/>
    <property type="gene ID" value="RPRC005186"/>
</dbReference>
<evidence type="ECO:0000256" key="2">
    <source>
        <dbReference type="ARBA" id="ARBA00022963"/>
    </source>
</evidence>
<keyword evidence="2" id="KW-0442">Lipid degradation</keyword>
<evidence type="ECO:0000259" key="7">
    <source>
        <dbReference type="PROSITE" id="PS50035"/>
    </source>
</evidence>
<dbReference type="GO" id="GO:0034587">
    <property type="term" value="P:piRNA processing"/>
    <property type="evidence" value="ECO:0007669"/>
    <property type="project" value="TreeGrafter"/>
</dbReference>
<dbReference type="PANTHER" id="PTHR43856:SF1">
    <property type="entry name" value="MITOCHONDRIAL CARDIOLIPIN HYDROLASE"/>
    <property type="match status" value="1"/>
</dbReference>
<evidence type="ECO:0000313" key="8">
    <source>
        <dbReference type="EnsemblMetazoa" id="RPRC005186-PA"/>
    </source>
</evidence>
<evidence type="ECO:0000256" key="6">
    <source>
        <dbReference type="ARBA" id="ARBA00043167"/>
    </source>
</evidence>
<evidence type="ECO:0000256" key="5">
    <source>
        <dbReference type="ARBA" id="ARBA00040549"/>
    </source>
</evidence>
<dbReference type="HOGENOM" id="CLU_080814_0_2_1"/>
<accession>T1HMB2</accession>
<dbReference type="GO" id="GO:0016042">
    <property type="term" value="P:lipid catabolic process"/>
    <property type="evidence" value="ECO:0007669"/>
    <property type="project" value="UniProtKB-KW"/>
</dbReference>
<protein>
    <recommendedName>
        <fullName evidence="5">Mitochondrial cardiolipin hydrolase</fullName>
    </recommendedName>
    <alternativeName>
        <fullName evidence="6">Mitochondrial phospholipase</fullName>
    </alternativeName>
</protein>
<evidence type="ECO:0000256" key="3">
    <source>
        <dbReference type="ARBA" id="ARBA00023098"/>
    </source>
</evidence>
<dbReference type="Gene3D" id="3.30.870.10">
    <property type="entry name" value="Endonuclease Chain A"/>
    <property type="match status" value="1"/>
</dbReference>
<dbReference type="Proteomes" id="UP000015103">
    <property type="component" value="Unassembled WGS sequence"/>
</dbReference>
<dbReference type="Pfam" id="PF13091">
    <property type="entry name" value="PLDc_2"/>
    <property type="match status" value="1"/>
</dbReference>
<dbReference type="FunCoup" id="T1HMB2">
    <property type="interactions" value="94"/>
</dbReference>
<dbReference type="SUPFAM" id="SSF56024">
    <property type="entry name" value="Phospholipase D/nuclease"/>
    <property type="match status" value="1"/>
</dbReference>
<keyword evidence="9" id="KW-1185">Reference proteome</keyword>
<keyword evidence="1" id="KW-0378">Hydrolase</keyword>
<dbReference type="InterPro" id="IPR051406">
    <property type="entry name" value="PLD_domain"/>
</dbReference>
<keyword evidence="3" id="KW-0443">Lipid metabolism</keyword>
<organism evidence="8 9">
    <name type="scientific">Rhodnius prolixus</name>
    <name type="common">Triatomid bug</name>
    <dbReference type="NCBI Taxonomy" id="13249"/>
    <lineage>
        <taxon>Eukaryota</taxon>
        <taxon>Metazoa</taxon>
        <taxon>Ecdysozoa</taxon>
        <taxon>Arthropoda</taxon>
        <taxon>Hexapoda</taxon>
        <taxon>Insecta</taxon>
        <taxon>Pterygota</taxon>
        <taxon>Neoptera</taxon>
        <taxon>Paraneoptera</taxon>
        <taxon>Hemiptera</taxon>
        <taxon>Heteroptera</taxon>
        <taxon>Panheteroptera</taxon>
        <taxon>Cimicomorpha</taxon>
        <taxon>Reduviidae</taxon>
        <taxon>Triatominae</taxon>
        <taxon>Rhodnius</taxon>
    </lineage>
</organism>
<proteinExistence type="inferred from homology"/>
<evidence type="ECO:0000313" key="9">
    <source>
        <dbReference type="Proteomes" id="UP000015103"/>
    </source>
</evidence>
<dbReference type="AlphaFoldDB" id="T1HMB2"/>
<dbReference type="STRING" id="13249.T1HMB2"/>
<dbReference type="GO" id="GO:0016891">
    <property type="term" value="F:RNA endonuclease activity producing 5'-phosphomonoesters, hydrolytic mechanism"/>
    <property type="evidence" value="ECO:0007669"/>
    <property type="project" value="TreeGrafter"/>
</dbReference>